<proteinExistence type="predicted"/>
<accession>Q8NLP2</accession>
<dbReference type="Proteomes" id="UP000000582">
    <property type="component" value="Chromosome"/>
</dbReference>
<organism evidence="1 2">
    <name type="scientific">Corynebacterium glutamicum (strain ATCC 13032 / DSM 20300 / JCM 1318 / BCRC 11384 / CCUG 27702 / LMG 3730 / NBRC 12168 / NCIMB 10025 / NRRL B-2784 / 534)</name>
    <dbReference type="NCBI Taxonomy" id="196627"/>
    <lineage>
        <taxon>Bacteria</taxon>
        <taxon>Bacillati</taxon>
        <taxon>Actinomycetota</taxon>
        <taxon>Actinomycetes</taxon>
        <taxon>Mycobacteriales</taxon>
        <taxon>Corynebacteriaceae</taxon>
        <taxon>Corynebacterium</taxon>
    </lineage>
</organism>
<protein>
    <submittedName>
        <fullName evidence="1">Uncharacterized protein</fullName>
    </submittedName>
</protein>
<name>Q8NLP2_CORGL</name>
<evidence type="ECO:0000313" key="1">
    <source>
        <dbReference type="EMBL" id="BAC00291.1"/>
    </source>
</evidence>
<dbReference type="EMBL" id="BA000036">
    <property type="protein sequence ID" value="BAC00291.1"/>
    <property type="molecule type" value="Genomic_DNA"/>
</dbReference>
<reference evidence="2" key="1">
    <citation type="journal article" date="2003" name="Appl. Microbiol. Biotechnol.">
        <title>The Corynebacterium glutamicum genome: features and impacts on biotechnological processes.</title>
        <authorList>
            <person name="Ikeda M."/>
            <person name="Nakagawa S."/>
        </authorList>
    </citation>
    <scope>NUCLEOTIDE SEQUENCE [LARGE SCALE GENOMIC DNA]</scope>
    <source>
        <strain evidence="2">ATCC 13032 / DSM 20300 / BCRC 11384 / JCM 1318 / LMG 3730 / NCIMB 10025</strain>
    </source>
</reference>
<dbReference type="BioCyc" id="CORYNE:G18NG-12515-MONOMER"/>
<dbReference type="HOGENOM" id="CLU_3381408_0_0_11"/>
<evidence type="ECO:0000313" key="2">
    <source>
        <dbReference type="Proteomes" id="UP000000582"/>
    </source>
</evidence>
<dbReference type="KEGG" id="cgb:cg3205"/>
<sequence length="33" mass="3730">MVGLWSETTFFRLGKLLFQTKDAHFLGVLGLCT</sequence>
<gene>
    <name evidence="1" type="ordered locus">Cgl2897</name>
</gene>
<dbReference type="KEGG" id="cgl:Cgl2897"/>
<accession>Q6M1W6</accession>
<keyword evidence="2" id="KW-1185">Reference proteome</keyword>
<dbReference type="AlphaFoldDB" id="Q8NLP2"/>